<evidence type="ECO:0000259" key="1">
    <source>
        <dbReference type="PROSITE" id="PS51186"/>
    </source>
</evidence>
<keyword evidence="2" id="KW-0808">Transferase</keyword>
<reference evidence="2" key="1">
    <citation type="submission" date="2023-07" db="EMBL/GenBank/DDBJ databases">
        <authorList>
            <person name="Kim M."/>
        </authorList>
    </citation>
    <scope>NUCLEOTIDE SEQUENCE</scope>
    <source>
        <strain evidence="2">BIUV-7</strain>
    </source>
</reference>
<dbReference type="CDD" id="cd04301">
    <property type="entry name" value="NAT_SF"/>
    <property type="match status" value="1"/>
</dbReference>
<feature type="domain" description="N-acetyltransferase" evidence="1">
    <location>
        <begin position="18"/>
        <end position="174"/>
    </location>
</feature>
<comment type="caution">
    <text evidence="2">The sequence shown here is derived from an EMBL/GenBank/DDBJ whole genome shotgun (WGS) entry which is preliminary data.</text>
</comment>
<proteinExistence type="predicted"/>
<dbReference type="Proteomes" id="UP001169764">
    <property type="component" value="Unassembled WGS sequence"/>
</dbReference>
<dbReference type="SUPFAM" id="SSF55729">
    <property type="entry name" value="Acyl-CoA N-acyltransferases (Nat)"/>
    <property type="match status" value="1"/>
</dbReference>
<dbReference type="PROSITE" id="PS51186">
    <property type="entry name" value="GNAT"/>
    <property type="match status" value="1"/>
</dbReference>
<dbReference type="EMBL" id="JAUOTP010000001">
    <property type="protein sequence ID" value="MDO6413433.1"/>
    <property type="molecule type" value="Genomic_DNA"/>
</dbReference>
<dbReference type="PANTHER" id="PTHR43610:SF1">
    <property type="entry name" value="N-ACETYLTRANSFERASE DOMAIN-CONTAINING PROTEIN"/>
    <property type="match status" value="1"/>
</dbReference>
<sequence length="187" mass="20434">MTPPTASLLKSPPSRDGIRLVPLSADHREGLRAVCAEDVAIWEIYPVNFGLDGFDAAFDIMLARPDRIIFVIHDGDALVGMTGYILTMIAYQTVEIGNSYIRPAARGTGLNGRLKRLMIDHAFASGIRRVELRADSRNTRSCAAIRKVGGVLDGVLRQERATWTGHVRDTCVFSILASEWPNPSTAG</sequence>
<evidence type="ECO:0000313" key="3">
    <source>
        <dbReference type="Proteomes" id="UP001169764"/>
    </source>
</evidence>
<dbReference type="PANTHER" id="PTHR43610">
    <property type="entry name" value="BLL6696 PROTEIN"/>
    <property type="match status" value="1"/>
</dbReference>
<dbReference type="InterPro" id="IPR000182">
    <property type="entry name" value="GNAT_dom"/>
</dbReference>
<dbReference type="GO" id="GO:0016740">
    <property type="term" value="F:transferase activity"/>
    <property type="evidence" value="ECO:0007669"/>
    <property type="project" value="UniProtKB-KW"/>
</dbReference>
<keyword evidence="3" id="KW-1185">Reference proteome</keyword>
<evidence type="ECO:0000313" key="2">
    <source>
        <dbReference type="EMBL" id="MDO6413433.1"/>
    </source>
</evidence>
<dbReference type="EC" id="2.-.-.-" evidence="2"/>
<organism evidence="2 3">
    <name type="scientific">Sphingomonas natans</name>
    <dbReference type="NCBI Taxonomy" id="3063330"/>
    <lineage>
        <taxon>Bacteria</taxon>
        <taxon>Pseudomonadati</taxon>
        <taxon>Pseudomonadota</taxon>
        <taxon>Alphaproteobacteria</taxon>
        <taxon>Sphingomonadales</taxon>
        <taxon>Sphingomonadaceae</taxon>
        <taxon>Sphingomonas</taxon>
    </lineage>
</organism>
<gene>
    <name evidence="2" type="ORF">Q4F19_03470</name>
</gene>
<accession>A0ABT8Y543</accession>
<dbReference type="Pfam" id="PF00583">
    <property type="entry name" value="Acetyltransf_1"/>
    <property type="match status" value="1"/>
</dbReference>
<dbReference type="Gene3D" id="3.40.630.30">
    <property type="match status" value="1"/>
</dbReference>
<protein>
    <submittedName>
        <fullName evidence="2">GNAT family protein</fullName>
        <ecNumber evidence="2">2.-.-.-</ecNumber>
    </submittedName>
</protein>
<name>A0ABT8Y543_9SPHN</name>
<dbReference type="InterPro" id="IPR016181">
    <property type="entry name" value="Acyl_CoA_acyltransferase"/>
</dbReference>